<name>A0ACB9HEX4_9ASTR</name>
<sequence>MPVAKRDGEFPKRKRTAIHRDSGFIINQGRLVFLFYKKLQNSDVGNLSRIRSAETHLPRLADDASIILPVIDMDGVGAWSFKFRYWPNNESRMYVFEGTGRFTRKYGLQTGDYMLIYKDIVNWNYLIRGVKASEVEACADKEVSAGDVVPNDDGALDLPTESLASMNDDISDILNSLSSWDEIEDYYYPPTPPNVALGNLSGEDLS</sequence>
<reference evidence="2" key="1">
    <citation type="journal article" date="2022" name="Mol. Ecol. Resour.">
        <title>The genomes of chicory, endive, great burdock and yacon provide insights into Asteraceae palaeo-polyploidization history and plant inulin production.</title>
        <authorList>
            <person name="Fan W."/>
            <person name="Wang S."/>
            <person name="Wang H."/>
            <person name="Wang A."/>
            <person name="Jiang F."/>
            <person name="Liu H."/>
            <person name="Zhao H."/>
            <person name="Xu D."/>
            <person name="Zhang Y."/>
        </authorList>
    </citation>
    <scope>NUCLEOTIDE SEQUENCE [LARGE SCALE GENOMIC DNA]</scope>
    <source>
        <strain evidence="2">cv. Yunnan</strain>
    </source>
</reference>
<proteinExistence type="predicted"/>
<dbReference type="Proteomes" id="UP001056120">
    <property type="component" value="Linkage Group LG12"/>
</dbReference>
<evidence type="ECO:0000313" key="2">
    <source>
        <dbReference type="Proteomes" id="UP001056120"/>
    </source>
</evidence>
<protein>
    <submittedName>
        <fullName evidence="1">Uncharacterized protein</fullName>
    </submittedName>
</protein>
<organism evidence="1 2">
    <name type="scientific">Smallanthus sonchifolius</name>
    <dbReference type="NCBI Taxonomy" id="185202"/>
    <lineage>
        <taxon>Eukaryota</taxon>
        <taxon>Viridiplantae</taxon>
        <taxon>Streptophyta</taxon>
        <taxon>Embryophyta</taxon>
        <taxon>Tracheophyta</taxon>
        <taxon>Spermatophyta</taxon>
        <taxon>Magnoliopsida</taxon>
        <taxon>eudicotyledons</taxon>
        <taxon>Gunneridae</taxon>
        <taxon>Pentapetalae</taxon>
        <taxon>asterids</taxon>
        <taxon>campanulids</taxon>
        <taxon>Asterales</taxon>
        <taxon>Asteraceae</taxon>
        <taxon>Asteroideae</taxon>
        <taxon>Heliantheae alliance</taxon>
        <taxon>Millerieae</taxon>
        <taxon>Smallanthus</taxon>
    </lineage>
</organism>
<dbReference type="EMBL" id="CM042029">
    <property type="protein sequence ID" value="KAI3793848.1"/>
    <property type="molecule type" value="Genomic_DNA"/>
</dbReference>
<accession>A0ACB9HEX4</accession>
<reference evidence="1 2" key="2">
    <citation type="journal article" date="2022" name="Mol. Ecol. Resour.">
        <title>The genomes of chicory, endive, great burdock and yacon provide insights into Asteraceae paleo-polyploidization history and plant inulin production.</title>
        <authorList>
            <person name="Fan W."/>
            <person name="Wang S."/>
            <person name="Wang H."/>
            <person name="Wang A."/>
            <person name="Jiang F."/>
            <person name="Liu H."/>
            <person name="Zhao H."/>
            <person name="Xu D."/>
            <person name="Zhang Y."/>
        </authorList>
    </citation>
    <scope>NUCLEOTIDE SEQUENCE [LARGE SCALE GENOMIC DNA]</scope>
    <source>
        <strain evidence="2">cv. Yunnan</strain>
        <tissue evidence="1">Leaves</tissue>
    </source>
</reference>
<evidence type="ECO:0000313" key="1">
    <source>
        <dbReference type="EMBL" id="KAI3793848.1"/>
    </source>
</evidence>
<gene>
    <name evidence="1" type="ORF">L1987_36471</name>
</gene>
<keyword evidence="2" id="KW-1185">Reference proteome</keyword>
<comment type="caution">
    <text evidence="1">The sequence shown here is derived from an EMBL/GenBank/DDBJ whole genome shotgun (WGS) entry which is preliminary data.</text>
</comment>